<dbReference type="GO" id="GO:0005093">
    <property type="term" value="F:Rab GDP-dissociation inhibitor activity"/>
    <property type="evidence" value="ECO:0007669"/>
    <property type="project" value="InterPro"/>
</dbReference>
<organism evidence="3 4">
    <name type="scientific">Cyanidioschyzon merolae (strain NIES-3377 / 10D)</name>
    <name type="common">Unicellular red alga</name>
    <dbReference type="NCBI Taxonomy" id="280699"/>
    <lineage>
        <taxon>Eukaryota</taxon>
        <taxon>Rhodophyta</taxon>
        <taxon>Bangiophyceae</taxon>
        <taxon>Cyanidiales</taxon>
        <taxon>Cyanidiaceae</taxon>
        <taxon>Cyanidioschyzon</taxon>
    </lineage>
</organism>
<proteinExistence type="inferred from homology"/>
<dbReference type="PRINTS" id="PR00892">
    <property type="entry name" value="RABGDI"/>
</dbReference>
<dbReference type="PANTHER" id="PTHR11787">
    <property type="entry name" value="RAB GDP-DISSOCIATION INHIBITOR"/>
    <property type="match status" value="1"/>
</dbReference>
<reference evidence="3 4" key="2">
    <citation type="journal article" date="2007" name="BMC Biol.">
        <title>A 100%-complete sequence reveals unusually simple genomic features in the hot-spring red alga Cyanidioschyzon merolae.</title>
        <authorList>
            <person name="Nozaki H."/>
            <person name="Takano H."/>
            <person name="Misumi O."/>
            <person name="Terasawa K."/>
            <person name="Matsuzaki M."/>
            <person name="Maruyama S."/>
            <person name="Nishida K."/>
            <person name="Yagisawa F."/>
            <person name="Yoshida Y."/>
            <person name="Fujiwara T."/>
            <person name="Takio S."/>
            <person name="Tamura K."/>
            <person name="Chung S.J."/>
            <person name="Nakamura S."/>
            <person name="Kuroiwa H."/>
            <person name="Tanaka K."/>
            <person name="Sato N."/>
            <person name="Kuroiwa T."/>
        </authorList>
    </citation>
    <scope>NUCLEOTIDE SEQUENCE [LARGE SCALE GENOMIC DNA]</scope>
    <source>
        <strain evidence="3 4">10D</strain>
    </source>
</reference>
<dbReference type="Gramene" id="CML223CT">
    <property type="protein sequence ID" value="CML223CT"/>
    <property type="gene ID" value="CML223C"/>
</dbReference>
<dbReference type="GO" id="GO:0007264">
    <property type="term" value="P:small GTPase-mediated signal transduction"/>
    <property type="evidence" value="ECO:0007669"/>
    <property type="project" value="InterPro"/>
</dbReference>
<dbReference type="OMA" id="FETKAKM"/>
<dbReference type="Gene3D" id="1.10.405.10">
    <property type="entry name" value="Guanine Nucleotide Dissociation Inhibitor, domain 1"/>
    <property type="match status" value="1"/>
</dbReference>
<dbReference type="Gene3D" id="3.50.50.60">
    <property type="entry name" value="FAD/NAD(P)-binding domain"/>
    <property type="match status" value="1"/>
</dbReference>
<protein>
    <recommendedName>
        <fullName evidence="2">Rab GDP dissociation inhibitor</fullName>
    </recommendedName>
</protein>
<dbReference type="GeneID" id="16994663"/>
<dbReference type="GO" id="GO:0005737">
    <property type="term" value="C:cytoplasm"/>
    <property type="evidence" value="ECO:0007669"/>
    <property type="project" value="TreeGrafter"/>
</dbReference>
<evidence type="ECO:0000313" key="3">
    <source>
        <dbReference type="EMBL" id="BAM80815.1"/>
    </source>
</evidence>
<evidence type="ECO:0000256" key="1">
    <source>
        <dbReference type="ARBA" id="ARBA00005593"/>
    </source>
</evidence>
<dbReference type="Proteomes" id="UP000007014">
    <property type="component" value="Chromosome 12"/>
</dbReference>
<dbReference type="OrthoDB" id="9446342at2759"/>
<sequence>MTSGSNPAEAVESSVLADGTYDVVITGTGLTECILSGLLSKRGFKVLHIDRNPYYGGACASLDLQQMWKKFCLSGSIPEELGSAREYNIDLIPKFILATGKLVRILVYTGATRYLDFKLVDGSFVHTGDRPHRVPSTPMDALRSSLFSLLEKNRCRQFFGFVQSYDPEQVTQRGPDPRTMTMRALYDYFGLQETTRTLIGHAIALYTNDAYLEWPALPTIERIKVYAQSVARYGSSPYIYPMYGLGELPQAFARLSAVHGGVYMLRTDVETILTDTETGRVCGIRTPDGREARCRFVVGDPSYFPDLVHRVGRIIRCYCILRAAPAHIREASSCQVIVLHRAVAAERRNDIYVLVLNSAHRVAAPDRYIALVSTVMETADAEQEIEAGLAILGGEANILARFLTVDDVFEPIHDGRECGIFVSRSYDATTHFESTTEDVLDLYRRIVGEELMFDDKPV</sequence>
<dbReference type="Gene3D" id="3.30.519.10">
    <property type="entry name" value="Guanine Nucleotide Dissociation Inhibitor, domain 2"/>
    <property type="match status" value="1"/>
</dbReference>
<dbReference type="InterPro" id="IPR000806">
    <property type="entry name" value="RabGDI"/>
</dbReference>
<evidence type="ECO:0000256" key="2">
    <source>
        <dbReference type="RuleBase" id="RU363124"/>
    </source>
</evidence>
<dbReference type="STRING" id="280699.M1V5K2"/>
<accession>M1V5K2</accession>
<dbReference type="KEGG" id="cme:CYME_CML223C"/>
<dbReference type="PRINTS" id="PR00891">
    <property type="entry name" value="RABGDIREP"/>
</dbReference>
<dbReference type="Pfam" id="PF00996">
    <property type="entry name" value="GDI"/>
    <property type="match status" value="1"/>
</dbReference>
<dbReference type="InterPro" id="IPR018203">
    <property type="entry name" value="GDP_dissociation_inhibitor"/>
</dbReference>
<keyword evidence="4" id="KW-1185">Reference proteome</keyword>
<dbReference type="SUPFAM" id="SSF51905">
    <property type="entry name" value="FAD/NAD(P)-binding domain"/>
    <property type="match status" value="2"/>
</dbReference>
<dbReference type="SUPFAM" id="SSF54373">
    <property type="entry name" value="FAD-linked reductases, C-terminal domain"/>
    <property type="match status" value="1"/>
</dbReference>
<comment type="similarity">
    <text evidence="1 2">Belongs to the Rab GDI family.</text>
</comment>
<dbReference type="eggNOG" id="KOG1439">
    <property type="taxonomic scope" value="Eukaryota"/>
</dbReference>
<dbReference type="AlphaFoldDB" id="M1V5K2"/>
<name>M1V5K2_CYAM1</name>
<dbReference type="PANTHER" id="PTHR11787:SF8">
    <property type="entry name" value="RAB GDP DISSOCIATION INHIBITOR"/>
    <property type="match status" value="1"/>
</dbReference>
<dbReference type="FunFam" id="1.10.405.10:FF:000011">
    <property type="entry name" value="Rab GDP dissociation inhibitor"/>
    <property type="match status" value="1"/>
</dbReference>
<dbReference type="RefSeq" id="XP_005536851.1">
    <property type="nucleotide sequence ID" value="XM_005536794.1"/>
</dbReference>
<reference evidence="3 4" key="1">
    <citation type="journal article" date="2004" name="Nature">
        <title>Genome sequence of the ultrasmall unicellular red alga Cyanidioschyzon merolae 10D.</title>
        <authorList>
            <person name="Matsuzaki M."/>
            <person name="Misumi O."/>
            <person name="Shin-i T."/>
            <person name="Maruyama S."/>
            <person name="Takahara M."/>
            <person name="Miyagishima S."/>
            <person name="Mori T."/>
            <person name="Nishida K."/>
            <person name="Yagisawa F."/>
            <person name="Nishida K."/>
            <person name="Yoshida Y."/>
            <person name="Nishimura Y."/>
            <person name="Nakao S."/>
            <person name="Kobayashi T."/>
            <person name="Momoyama Y."/>
            <person name="Higashiyama T."/>
            <person name="Minoda A."/>
            <person name="Sano M."/>
            <person name="Nomoto H."/>
            <person name="Oishi K."/>
            <person name="Hayashi H."/>
            <person name="Ohta F."/>
            <person name="Nishizaka S."/>
            <person name="Haga S."/>
            <person name="Miura S."/>
            <person name="Morishita T."/>
            <person name="Kabeya Y."/>
            <person name="Terasawa K."/>
            <person name="Suzuki Y."/>
            <person name="Ishii Y."/>
            <person name="Asakawa S."/>
            <person name="Takano H."/>
            <person name="Ohta N."/>
            <person name="Kuroiwa H."/>
            <person name="Tanaka K."/>
            <person name="Shimizu N."/>
            <person name="Sugano S."/>
            <person name="Sato N."/>
            <person name="Nozaki H."/>
            <person name="Ogasawara N."/>
            <person name="Kohara Y."/>
            <person name="Kuroiwa T."/>
        </authorList>
    </citation>
    <scope>NUCLEOTIDE SEQUENCE [LARGE SCALE GENOMIC DNA]</scope>
    <source>
        <strain evidence="3 4">10D</strain>
    </source>
</reference>
<dbReference type="InterPro" id="IPR036188">
    <property type="entry name" value="FAD/NAD-bd_sf"/>
</dbReference>
<dbReference type="EMBL" id="AP006494">
    <property type="protein sequence ID" value="BAM80815.1"/>
    <property type="molecule type" value="Genomic_DNA"/>
</dbReference>
<evidence type="ECO:0000313" key="4">
    <source>
        <dbReference type="Proteomes" id="UP000007014"/>
    </source>
</evidence>
<dbReference type="HOGENOM" id="CLU_021695_0_0_1"/>
<gene>
    <name evidence="3" type="ORF">CYME_CML223C</name>
</gene>
<dbReference type="GO" id="GO:0015031">
    <property type="term" value="P:protein transport"/>
    <property type="evidence" value="ECO:0007669"/>
    <property type="project" value="InterPro"/>
</dbReference>
<dbReference type="GO" id="GO:0016192">
    <property type="term" value="P:vesicle-mediated transport"/>
    <property type="evidence" value="ECO:0007669"/>
    <property type="project" value="TreeGrafter"/>
</dbReference>